<evidence type="ECO:0000256" key="16">
    <source>
        <dbReference type="ARBA" id="ARBA00023136"/>
    </source>
</evidence>
<accession>A0A343UTG4</accession>
<evidence type="ECO:0000256" key="14">
    <source>
        <dbReference type="ARBA" id="ARBA00023075"/>
    </source>
</evidence>
<feature type="domain" description="NADH:quinone oxidoreductase/Mrp antiporter transmembrane" evidence="19">
    <location>
        <begin position="73"/>
        <end position="270"/>
    </location>
</feature>
<keyword evidence="14 18" id="KW-0830">Ubiquinone</keyword>
<feature type="transmembrane region" description="Helical" evidence="18">
    <location>
        <begin position="186"/>
        <end position="204"/>
    </location>
</feature>
<keyword evidence="7 18" id="KW-0679">Respiratory chain</keyword>
<dbReference type="InterPro" id="IPR050175">
    <property type="entry name" value="Complex_I_Subunit_2"/>
</dbReference>
<feature type="transmembrane region" description="Helical" evidence="18">
    <location>
        <begin position="115"/>
        <end position="131"/>
    </location>
</feature>
<dbReference type="PRINTS" id="PR01436">
    <property type="entry name" value="NADHDHGNASE2"/>
</dbReference>
<evidence type="ECO:0000256" key="6">
    <source>
        <dbReference type="ARBA" id="ARBA00022448"/>
    </source>
</evidence>
<dbReference type="GO" id="GO:0005743">
    <property type="term" value="C:mitochondrial inner membrane"/>
    <property type="evidence" value="ECO:0007669"/>
    <property type="project" value="UniProtKB-SubCell"/>
</dbReference>
<dbReference type="PANTHER" id="PTHR46552">
    <property type="entry name" value="NADH-UBIQUINONE OXIDOREDUCTASE CHAIN 2"/>
    <property type="match status" value="1"/>
</dbReference>
<comment type="function">
    <text evidence="18">Core subunit of the mitochondrial membrane respiratory chain NADH dehydrogenase (Complex I) which catalyzes electron transfer from NADH through the respiratory chain, using ubiquinone as an electron acceptor. Essential for the catalytic activity and assembly of complex I.</text>
</comment>
<dbReference type="GO" id="GO:0006120">
    <property type="term" value="P:mitochondrial electron transport, NADH to ubiquinone"/>
    <property type="evidence" value="ECO:0007669"/>
    <property type="project" value="InterPro"/>
</dbReference>
<evidence type="ECO:0000256" key="10">
    <source>
        <dbReference type="ARBA" id="ARBA00022967"/>
    </source>
</evidence>
<dbReference type="CTD" id="4536"/>
<evidence type="ECO:0000256" key="8">
    <source>
        <dbReference type="ARBA" id="ARBA00022692"/>
    </source>
</evidence>
<keyword evidence="10 18" id="KW-1278">Translocase</keyword>
<feature type="transmembrane region" description="Helical" evidence="18">
    <location>
        <begin position="50"/>
        <end position="74"/>
    </location>
</feature>
<feature type="transmembrane region" description="Helical" evidence="18">
    <location>
        <begin position="80"/>
        <end position="103"/>
    </location>
</feature>
<keyword evidence="12 18" id="KW-1133">Transmembrane helix</keyword>
<comment type="catalytic activity">
    <reaction evidence="17 18">
        <text>a ubiquinone + NADH + 5 H(+)(in) = a ubiquinol + NAD(+) + 4 H(+)(out)</text>
        <dbReference type="Rhea" id="RHEA:29091"/>
        <dbReference type="Rhea" id="RHEA-COMP:9565"/>
        <dbReference type="Rhea" id="RHEA-COMP:9566"/>
        <dbReference type="ChEBI" id="CHEBI:15378"/>
        <dbReference type="ChEBI" id="CHEBI:16389"/>
        <dbReference type="ChEBI" id="CHEBI:17976"/>
        <dbReference type="ChEBI" id="CHEBI:57540"/>
        <dbReference type="ChEBI" id="CHEBI:57945"/>
        <dbReference type="EC" id="7.1.1.2"/>
    </reaction>
</comment>
<evidence type="ECO:0000256" key="18">
    <source>
        <dbReference type="RuleBase" id="RU003403"/>
    </source>
</evidence>
<evidence type="ECO:0000256" key="13">
    <source>
        <dbReference type="ARBA" id="ARBA00023027"/>
    </source>
</evidence>
<evidence type="ECO:0000256" key="4">
    <source>
        <dbReference type="ARBA" id="ARBA00012944"/>
    </source>
</evidence>
<protein>
    <recommendedName>
        <fullName evidence="5 18">NADH-ubiquinone oxidoreductase chain 2</fullName>
        <ecNumber evidence="4 18">7.1.1.2</ecNumber>
    </recommendedName>
</protein>
<keyword evidence="15 18" id="KW-0496">Mitochondrion</keyword>
<feature type="transmembrane region" description="Helical" evidence="18">
    <location>
        <begin position="6"/>
        <end position="29"/>
    </location>
</feature>
<keyword evidence="9 18" id="KW-0999">Mitochondrion inner membrane</keyword>
<keyword evidence="16 18" id="KW-0472">Membrane</keyword>
<dbReference type="RefSeq" id="YP_009471789.1">
    <property type="nucleotide sequence ID" value="NC_037246.1"/>
</dbReference>
<feature type="transmembrane region" description="Helical" evidence="18">
    <location>
        <begin position="162"/>
        <end position="180"/>
    </location>
</feature>
<dbReference type="EMBL" id="MG253031">
    <property type="protein sequence ID" value="AVI15571.1"/>
    <property type="molecule type" value="Genomic_DNA"/>
</dbReference>
<dbReference type="InterPro" id="IPR003917">
    <property type="entry name" value="NADH_UbQ_OxRdtase_chain2"/>
</dbReference>
<evidence type="ECO:0000256" key="2">
    <source>
        <dbReference type="ARBA" id="ARBA00004448"/>
    </source>
</evidence>
<dbReference type="GeneID" id="36280253"/>
<proteinExistence type="inferred from homology"/>
<evidence type="ECO:0000256" key="1">
    <source>
        <dbReference type="ARBA" id="ARBA00003257"/>
    </source>
</evidence>
<comment type="function">
    <text evidence="1">Core subunit of the mitochondrial membrane respiratory chain NADH dehydrogenase (Complex I) that is believed to belong to the minimal assembly required for catalysis. Complex I functions in the transfer of electrons from NADH to the respiratory chain. The immediate electron acceptor for the enzyme is believed to be ubiquinone.</text>
</comment>
<comment type="similarity">
    <text evidence="3 18">Belongs to the complex I subunit 2 family.</text>
</comment>
<evidence type="ECO:0000256" key="9">
    <source>
        <dbReference type="ARBA" id="ARBA00022792"/>
    </source>
</evidence>
<evidence type="ECO:0000256" key="5">
    <source>
        <dbReference type="ARBA" id="ARBA00021008"/>
    </source>
</evidence>
<dbReference type="PANTHER" id="PTHR46552:SF1">
    <property type="entry name" value="NADH-UBIQUINONE OXIDOREDUCTASE CHAIN 2"/>
    <property type="match status" value="1"/>
</dbReference>
<evidence type="ECO:0000256" key="15">
    <source>
        <dbReference type="ARBA" id="ARBA00023128"/>
    </source>
</evidence>
<gene>
    <name evidence="20" type="primary">ND2</name>
</gene>
<feature type="transmembrane region" description="Helical" evidence="18">
    <location>
        <begin position="296"/>
        <end position="315"/>
    </location>
</feature>
<evidence type="ECO:0000256" key="12">
    <source>
        <dbReference type="ARBA" id="ARBA00022989"/>
    </source>
</evidence>
<reference evidence="20" key="1">
    <citation type="submission" date="2017-10" db="EMBL/GenBank/DDBJ databases">
        <title>Comparative analyses of the complete mitochondrial genomes of Haemaphysalis concinna and Haemaphysalis japonica.</title>
        <authorList>
            <person name="Fu X."/>
            <person name="Liu G.H."/>
            <person name="Zhang Y."/>
            <person name="Gao Y."/>
            <person name="Li Y."/>
            <person name="Chang Q.C."/>
            <person name="Wang C.R."/>
        </authorList>
    </citation>
    <scope>NUCLEOTIDE SEQUENCE</scope>
</reference>
<comment type="subcellular location">
    <subcellularLocation>
        <location evidence="2 18">Mitochondrion inner membrane</location>
        <topology evidence="2 18">Multi-pass membrane protein</topology>
    </subcellularLocation>
</comment>
<feature type="transmembrane region" description="Helical" evidence="18">
    <location>
        <begin position="256"/>
        <end position="276"/>
    </location>
</feature>
<geneLocation type="mitochondrion" evidence="20"/>
<sequence length="319" mass="37740">MFFKILMKWMIMITILISISSNHWFIYWIMMEMNMMMFIPIMKQNKLENCNSMITYFIVQSFSSILFFMSSSMISMNYSYFMEILINISILIKLAMIPFHFWLISISEMLDYNSLLIILTIQKIIPLFILFKMKTEISLFISILSLVLSSVMIFNFKMLKKILIFSSISHLSWMIILMTISSNFWISYMIIYFLMINSIVNFLKKNKITTISEMTSNKISINEKISIIISMMSLGGMPPFVGFVIKFIAIMLIIKYSIIVMMILIMSSLINIYIYIRMITPALLTFNKTEFNFNFWKIKTNSFFNFLIILTLFLMNLSI</sequence>
<keyword evidence="13 18" id="KW-0520">NAD</keyword>
<feature type="transmembrane region" description="Helical" evidence="18">
    <location>
        <begin position="225"/>
        <end position="250"/>
    </location>
</feature>
<evidence type="ECO:0000313" key="20">
    <source>
        <dbReference type="EMBL" id="AVI15571.1"/>
    </source>
</evidence>
<dbReference type="Pfam" id="PF00361">
    <property type="entry name" value="Proton_antipo_M"/>
    <property type="match status" value="1"/>
</dbReference>
<feature type="transmembrane region" description="Helical" evidence="18">
    <location>
        <begin position="137"/>
        <end position="155"/>
    </location>
</feature>
<keyword evidence="11 18" id="KW-0249">Electron transport</keyword>
<keyword evidence="8 18" id="KW-0812">Transmembrane</keyword>
<dbReference type="GO" id="GO:0008137">
    <property type="term" value="F:NADH dehydrogenase (ubiquinone) activity"/>
    <property type="evidence" value="ECO:0007669"/>
    <property type="project" value="UniProtKB-EC"/>
</dbReference>
<evidence type="ECO:0000256" key="17">
    <source>
        <dbReference type="ARBA" id="ARBA00049551"/>
    </source>
</evidence>
<evidence type="ECO:0000259" key="19">
    <source>
        <dbReference type="Pfam" id="PF00361"/>
    </source>
</evidence>
<evidence type="ECO:0000256" key="7">
    <source>
        <dbReference type="ARBA" id="ARBA00022660"/>
    </source>
</evidence>
<dbReference type="InterPro" id="IPR001750">
    <property type="entry name" value="ND/Mrp_TM"/>
</dbReference>
<name>A0A343UTG4_9ACAR</name>
<evidence type="ECO:0000256" key="11">
    <source>
        <dbReference type="ARBA" id="ARBA00022982"/>
    </source>
</evidence>
<evidence type="ECO:0000256" key="3">
    <source>
        <dbReference type="ARBA" id="ARBA00007012"/>
    </source>
</evidence>
<keyword evidence="6" id="KW-0813">Transport</keyword>
<organism evidence="20">
    <name type="scientific">Haemaphysalis japonica</name>
    <dbReference type="NCBI Taxonomy" id="558168"/>
    <lineage>
        <taxon>Eukaryota</taxon>
        <taxon>Metazoa</taxon>
        <taxon>Ecdysozoa</taxon>
        <taxon>Arthropoda</taxon>
        <taxon>Chelicerata</taxon>
        <taxon>Arachnida</taxon>
        <taxon>Acari</taxon>
        <taxon>Parasitiformes</taxon>
        <taxon>Ixodida</taxon>
        <taxon>Ixodoidea</taxon>
        <taxon>Ixodidae</taxon>
        <taxon>Haemaphysalinae</taxon>
        <taxon>Haemaphysalis</taxon>
    </lineage>
</organism>
<dbReference type="EC" id="7.1.1.2" evidence="4 18"/>
<dbReference type="AlphaFoldDB" id="A0A343UTG4"/>